<dbReference type="Proteomes" id="UP000246104">
    <property type="component" value="Unassembled WGS sequence"/>
</dbReference>
<keyword evidence="1" id="KW-0812">Transmembrane</keyword>
<evidence type="ECO:0000313" key="3">
    <source>
        <dbReference type="Proteomes" id="UP000246104"/>
    </source>
</evidence>
<sequence length="117" mass="12294">MLLAQSSSGGFDLGKSLILNPNTGTTVGGDVGKYNQVKDFLQLILPNAFVLAGFILLLYLVFGGVMIISSAGNPKATEKGTQAITGAILGFVVIFVAYWLVRLVELITGVPIFSSTL</sequence>
<feature type="transmembrane region" description="Helical" evidence="1">
    <location>
        <begin position="48"/>
        <end position="71"/>
    </location>
</feature>
<dbReference type="Pfam" id="PF18895">
    <property type="entry name" value="T4SS_pilin"/>
    <property type="match status" value="1"/>
</dbReference>
<name>A0A317JPS3_9BACT</name>
<comment type="caution">
    <text evidence="2">The sequence shown here is derived from an EMBL/GenBank/DDBJ whole genome shotgun (WGS) entry which is preliminary data.</text>
</comment>
<dbReference type="InterPro" id="IPR043993">
    <property type="entry name" value="T4SS_pilin"/>
</dbReference>
<protein>
    <submittedName>
        <fullName evidence="2">Uncharacterized protein</fullName>
    </submittedName>
</protein>
<proteinExistence type="predicted"/>
<dbReference type="AlphaFoldDB" id="A0A317JPS3"/>
<keyword evidence="1" id="KW-0472">Membrane</keyword>
<feature type="transmembrane region" description="Helical" evidence="1">
    <location>
        <begin position="83"/>
        <end position="101"/>
    </location>
</feature>
<gene>
    <name evidence="2" type="ORF">C5B42_01855</name>
</gene>
<reference evidence="2 3" key="1">
    <citation type="submission" date="2018-02" db="EMBL/GenBank/DDBJ databases">
        <title>Genomic Reconstructions from Amazon Rainforest and Pasture Soil Reveal Novel Insights into the Physiology of Candidate Phyla in Tropical Sites.</title>
        <authorList>
            <person name="Kroeger M.E."/>
            <person name="Delmont T."/>
            <person name="Eren A.M."/>
            <person name="Guo J."/>
            <person name="Meyer K.M."/>
            <person name="Khan K."/>
            <person name="Rodrigues J.L.M."/>
            <person name="Bohannan B.J.M."/>
            <person name="Tringe S."/>
            <person name="Borges C.D."/>
            <person name="Tiedje J."/>
            <person name="Tsai S.M."/>
            <person name="Nusslein K."/>
        </authorList>
    </citation>
    <scope>NUCLEOTIDE SEQUENCE [LARGE SCALE GENOMIC DNA]</scope>
    <source>
        <strain evidence="2">Amazon FNV 2010 28 9</strain>
    </source>
</reference>
<evidence type="ECO:0000256" key="1">
    <source>
        <dbReference type="SAM" id="Phobius"/>
    </source>
</evidence>
<keyword evidence="1" id="KW-1133">Transmembrane helix</keyword>
<organism evidence="2 3">
    <name type="scientific">Candidatus Cerribacteria bacterium 'Amazon FNV 2010 28 9'</name>
    <dbReference type="NCBI Taxonomy" id="2081795"/>
    <lineage>
        <taxon>Bacteria</taxon>
        <taxon>Candidatus Cerribacteria</taxon>
    </lineage>
</organism>
<dbReference type="EMBL" id="PSRQ01000023">
    <property type="protein sequence ID" value="PWU23752.1"/>
    <property type="molecule type" value="Genomic_DNA"/>
</dbReference>
<accession>A0A317JPS3</accession>
<evidence type="ECO:0000313" key="2">
    <source>
        <dbReference type="EMBL" id="PWU23752.1"/>
    </source>
</evidence>